<proteinExistence type="predicted"/>
<dbReference type="SUPFAM" id="SSF56112">
    <property type="entry name" value="Protein kinase-like (PK-like)"/>
    <property type="match status" value="1"/>
</dbReference>
<dbReference type="GO" id="GO:0005524">
    <property type="term" value="F:ATP binding"/>
    <property type="evidence" value="ECO:0007669"/>
    <property type="project" value="InterPro"/>
</dbReference>
<dbReference type="SMART" id="SM00220">
    <property type="entry name" value="S_TKc"/>
    <property type="match status" value="1"/>
</dbReference>
<evidence type="ECO:0000259" key="1">
    <source>
        <dbReference type="PROSITE" id="PS50011"/>
    </source>
</evidence>
<dbReference type="EMBL" id="ML977504">
    <property type="protein sequence ID" value="KAF2130671.1"/>
    <property type="molecule type" value="Genomic_DNA"/>
</dbReference>
<dbReference type="Pfam" id="PF00069">
    <property type="entry name" value="Pkinase"/>
    <property type="match status" value="1"/>
</dbReference>
<sequence>MSVASVSVYCRDCIHALKTIVLTLSDPSRPKGRISHERINDELEKFSLWMGNIGALHRPESPVSLESRLCDAGDVLTYVLELLDDLNIVTRELLEIISGEREGETAFASTGDDGDEDENEDTQLLEEIGACITRLFRVSNLIRHAAPTDLFARALNRNRHQFNDQFDIAHVGERYPKLATEELAWLQKRLGRAITQRRQYLSYMRDHREKLEGTFTRDDTPKIVEPRSQVAAIQLPAMQMQLDSSSRPSTFLTKASSVKAGCITPQMLTVEETSDHENDAKSYTTVSRSINDELDTSTTMRIPQLAELRTGSRNEVECPFCFRMKIFKNERVWRRHIFSDLRAYVCTFPNCDAPYFSDINVWFRHEMQVHRVSYSCQLCEVETFHLRERYLAHMQRKHPNIYEVGGEQVILDIARKPLQQICAQECPCCSEWIDRLEGRASIASTTSSEPLLYVDPTVFKRHLASHLEKLALFAIPMRPAADSDVNPDAAVKEHEDARSSNSGIAMEVDLQQIFARRLDGFFPEGQNLSEQYTTSEINEISNLLQYKDPRLCDVPRTYVVLRIIGRLDLLDELIHGHFSDFLFPVTEQKIPMTVPPSIRPAFMKAQDLILSNPIDLEKDGKRQHWYFHQGDPLPFEPRELLGGSTNVDKVLSFASSQEYARKRYRRVTRRGKEAIEQCINEIKILRRLRHLHIVELVGSYTDDSSIGLILSPVAEMELREYLTIATVSSFPELRTFFGCLATALEFMHKQRIMHGDIKPHNILVNRGNVLFIDFNNSMDITDEVDTTMVRGFTARYSAPEVIDREFQDVTSDVWSLGVVFLEMIVVLKGKTVEHMYESFSQDISHGSSVRENMAVLPDFMAKLGGIEKLSDNAAFDWVQPMLSEDRSLRPTASSLVTSIKAVDKEKGRSFCGSCCFASRED</sequence>
<dbReference type="AlphaFoldDB" id="A0A6A6AJR2"/>
<feature type="domain" description="Protein kinase" evidence="1">
    <location>
        <begin position="635"/>
        <end position="902"/>
    </location>
</feature>
<dbReference type="GeneID" id="54406235"/>
<dbReference type="CDD" id="cd00180">
    <property type="entry name" value="PKc"/>
    <property type="match status" value="1"/>
</dbReference>
<dbReference type="Pfam" id="PF26082">
    <property type="entry name" value="zf-C2H2_AcuF"/>
    <property type="match status" value="1"/>
</dbReference>
<dbReference type="OrthoDB" id="6133115at2759"/>
<dbReference type="PANTHER" id="PTHR35391">
    <property type="entry name" value="C2H2-TYPE DOMAIN-CONTAINING PROTEIN-RELATED"/>
    <property type="match status" value="1"/>
</dbReference>
<dbReference type="InterPro" id="IPR058925">
    <property type="entry name" value="zf-C2H2_AcuF"/>
</dbReference>
<dbReference type="GO" id="GO:0004672">
    <property type="term" value="F:protein kinase activity"/>
    <property type="evidence" value="ECO:0007669"/>
    <property type="project" value="InterPro"/>
</dbReference>
<dbReference type="PROSITE" id="PS00108">
    <property type="entry name" value="PROTEIN_KINASE_ST"/>
    <property type="match status" value="1"/>
</dbReference>
<reference evidence="2" key="1">
    <citation type="journal article" date="2020" name="Stud. Mycol.">
        <title>101 Dothideomycetes genomes: a test case for predicting lifestyles and emergence of pathogens.</title>
        <authorList>
            <person name="Haridas S."/>
            <person name="Albert R."/>
            <person name="Binder M."/>
            <person name="Bloem J."/>
            <person name="Labutti K."/>
            <person name="Salamov A."/>
            <person name="Andreopoulos B."/>
            <person name="Baker S."/>
            <person name="Barry K."/>
            <person name="Bills G."/>
            <person name="Bluhm B."/>
            <person name="Cannon C."/>
            <person name="Castanera R."/>
            <person name="Culley D."/>
            <person name="Daum C."/>
            <person name="Ezra D."/>
            <person name="Gonzalez J."/>
            <person name="Henrissat B."/>
            <person name="Kuo A."/>
            <person name="Liang C."/>
            <person name="Lipzen A."/>
            <person name="Lutzoni F."/>
            <person name="Magnuson J."/>
            <person name="Mondo S."/>
            <person name="Nolan M."/>
            <person name="Ohm R."/>
            <person name="Pangilinan J."/>
            <person name="Park H.-J."/>
            <person name="Ramirez L."/>
            <person name="Alfaro M."/>
            <person name="Sun H."/>
            <person name="Tritt A."/>
            <person name="Yoshinaga Y."/>
            <person name="Zwiers L.-H."/>
            <person name="Turgeon B."/>
            <person name="Goodwin S."/>
            <person name="Spatafora J."/>
            <person name="Crous P."/>
            <person name="Grigoriev I."/>
        </authorList>
    </citation>
    <scope>NUCLEOTIDE SEQUENCE</scope>
    <source>
        <strain evidence="2">CBS 119687</strain>
    </source>
</reference>
<dbReference type="InterPro" id="IPR000719">
    <property type="entry name" value="Prot_kinase_dom"/>
</dbReference>
<gene>
    <name evidence="2" type="ORF">P153DRAFT_338722</name>
</gene>
<accession>A0A6A6AJR2</accession>
<dbReference type="Gene3D" id="1.10.510.10">
    <property type="entry name" value="Transferase(Phosphotransferase) domain 1"/>
    <property type="match status" value="1"/>
</dbReference>
<dbReference type="SMART" id="SM00355">
    <property type="entry name" value="ZnF_C2H2"/>
    <property type="match status" value="2"/>
</dbReference>
<dbReference type="InterPro" id="IPR008271">
    <property type="entry name" value="Ser/Thr_kinase_AS"/>
</dbReference>
<evidence type="ECO:0000313" key="3">
    <source>
        <dbReference type="Proteomes" id="UP000799771"/>
    </source>
</evidence>
<dbReference type="InterPro" id="IPR011009">
    <property type="entry name" value="Kinase-like_dom_sf"/>
</dbReference>
<dbReference type="InterPro" id="IPR013087">
    <property type="entry name" value="Znf_C2H2_type"/>
</dbReference>
<dbReference type="PANTHER" id="PTHR35391:SF7">
    <property type="entry name" value="C2H2-TYPE DOMAIN-CONTAINING PROTEIN"/>
    <property type="match status" value="1"/>
</dbReference>
<name>A0A6A6AJR2_9PLEO</name>
<dbReference type="Gene3D" id="3.30.200.20">
    <property type="entry name" value="Phosphorylase Kinase, domain 1"/>
    <property type="match status" value="1"/>
</dbReference>
<keyword evidence="3" id="KW-1185">Reference proteome</keyword>
<protein>
    <recommendedName>
        <fullName evidence="1">Protein kinase domain-containing protein</fullName>
    </recommendedName>
</protein>
<evidence type="ECO:0000313" key="2">
    <source>
        <dbReference type="EMBL" id="KAF2130671.1"/>
    </source>
</evidence>
<dbReference type="RefSeq" id="XP_033525058.1">
    <property type="nucleotide sequence ID" value="XM_033665803.1"/>
</dbReference>
<dbReference type="Proteomes" id="UP000799771">
    <property type="component" value="Unassembled WGS sequence"/>
</dbReference>
<organism evidence="2 3">
    <name type="scientific">Dothidotthia symphoricarpi CBS 119687</name>
    <dbReference type="NCBI Taxonomy" id="1392245"/>
    <lineage>
        <taxon>Eukaryota</taxon>
        <taxon>Fungi</taxon>
        <taxon>Dikarya</taxon>
        <taxon>Ascomycota</taxon>
        <taxon>Pezizomycotina</taxon>
        <taxon>Dothideomycetes</taxon>
        <taxon>Pleosporomycetidae</taxon>
        <taxon>Pleosporales</taxon>
        <taxon>Dothidotthiaceae</taxon>
        <taxon>Dothidotthia</taxon>
    </lineage>
</organism>
<dbReference type="PROSITE" id="PS50011">
    <property type="entry name" value="PROTEIN_KINASE_DOM"/>
    <property type="match status" value="1"/>
</dbReference>